<dbReference type="eggNOG" id="ENOG502R0FV">
    <property type="taxonomic scope" value="Eukaryota"/>
</dbReference>
<dbReference type="PIRSF" id="PIRSF014753">
    <property type="entry name" value="UCP014753"/>
    <property type="match status" value="1"/>
</dbReference>
<dbReference type="InterPro" id="IPR016624">
    <property type="entry name" value="UCP014753"/>
</dbReference>
<evidence type="ECO:0000313" key="3">
    <source>
        <dbReference type="EMBL" id="EPE06825.1"/>
    </source>
</evidence>
<protein>
    <submittedName>
        <fullName evidence="3">Uncharacterized protein</fullName>
    </submittedName>
</protein>
<dbReference type="InterPro" id="IPR049237">
    <property type="entry name" value="DUF2264_C"/>
</dbReference>
<dbReference type="VEuPathDB" id="FungiDB:F503_03252"/>
<evidence type="ECO:0000313" key="4">
    <source>
        <dbReference type="Proteomes" id="UP000016923"/>
    </source>
</evidence>
<dbReference type="Proteomes" id="UP000016923">
    <property type="component" value="Unassembled WGS sequence"/>
</dbReference>
<dbReference type="OMA" id="WAVKWKC"/>
<dbReference type="HOGENOM" id="CLU_028269_1_0_1"/>
<proteinExistence type="predicted"/>
<evidence type="ECO:0000259" key="2">
    <source>
        <dbReference type="Pfam" id="PF20938"/>
    </source>
</evidence>
<dbReference type="OrthoDB" id="5150166at2759"/>
<evidence type="ECO:0000259" key="1">
    <source>
        <dbReference type="Pfam" id="PF10022"/>
    </source>
</evidence>
<dbReference type="Pfam" id="PF10022">
    <property type="entry name" value="DUF2264"/>
    <property type="match status" value="1"/>
</dbReference>
<name>S3D0Q8_OPHP1</name>
<dbReference type="InterPro" id="IPR049349">
    <property type="entry name" value="DUF2264_N"/>
</dbReference>
<feature type="domain" description="DUF2264" evidence="2">
    <location>
        <begin position="413"/>
        <end position="709"/>
    </location>
</feature>
<organism evidence="3 4">
    <name type="scientific">Ophiostoma piceae (strain UAMH 11346)</name>
    <name type="common">Sap stain fungus</name>
    <dbReference type="NCBI Taxonomy" id="1262450"/>
    <lineage>
        <taxon>Eukaryota</taxon>
        <taxon>Fungi</taxon>
        <taxon>Dikarya</taxon>
        <taxon>Ascomycota</taxon>
        <taxon>Pezizomycotina</taxon>
        <taxon>Sordariomycetes</taxon>
        <taxon>Sordariomycetidae</taxon>
        <taxon>Ophiostomatales</taxon>
        <taxon>Ophiostomataceae</taxon>
        <taxon>Ophiostoma</taxon>
    </lineage>
</organism>
<dbReference type="EMBL" id="KE148152">
    <property type="protein sequence ID" value="EPE06825.1"/>
    <property type="molecule type" value="Genomic_DNA"/>
</dbReference>
<dbReference type="Pfam" id="PF20938">
    <property type="entry name" value="DUF2264_C"/>
    <property type="match status" value="1"/>
</dbReference>
<dbReference type="PANTHER" id="PTHR35339">
    <property type="entry name" value="LINALOOL DEHYDRATASE_ISOMERASE DOMAIN-CONTAINING PROTEIN"/>
    <property type="match status" value="1"/>
</dbReference>
<feature type="domain" description="DUF2264" evidence="1">
    <location>
        <begin position="14"/>
        <end position="400"/>
    </location>
</feature>
<dbReference type="PANTHER" id="PTHR35339:SF2">
    <property type="entry name" value="DUF2264 DOMAIN-CONTAINING PROTEIN-RELATED"/>
    <property type="match status" value="1"/>
</dbReference>
<sequence>MPPLPGFSDNPLRTRDDLVRATLALLQPLHACFSPEHGRVRIPVATGAHFDEAAAQLEGFARPLWAVGALLEGSKLSKDGERVIDPWVRGIAVGTDPSHAEYWGDINNMDQRMVESEIVSYALLAAPERLFHSQPTRVQENIVAWLRGMSGKEMPPTNWLWFRVMANLALLRLAGQDKSPNDPVLVEQMRADLAHLDTFYIGDGWSSDGSWLTEEKQAEEEAEFRLSGSRDTGVGRQVDYYSGSFAIQFSQLLFSRYGSEFDPARAERYRQQARQYGEKFWRYFDAEGAAIPFGRSLTYRFACGGFFAALAVAKVSDMPAPLASAGAIKGFLLRHLRWWAANSQDVFHQDGTMSIGWLYPNMYMAEDYNSPQSIYWCLKTLIALSLDGDDDFWTAEEKPYPNLSSEEQSGVALVPTPQQILCNHAAGNHHFMLSPAQFVAWPMKATQAKYCKFAYSSSFPFSVPTGPLIQQLAPDNTLALSRDGRETWAVKWKHCSTAKFFPFTVQSSEGEQEKGTGASVRWYPWGDQAVQVDTTLVPPTNAWPDWHVRVHRIRVNKAVPMLHAVEGGFAGPGRRSTDGANLVPSPDVASSANRSLVLGQDEEVVVGKDAASVLILSYAGATGLAIDAPDHKTAPVNARCASLKPDSNTSLAYQRSLMPAAYHDAVGGPAGGLAVGTELVLVTKVFAVTASATTKGVDISSWWNNRPSVVLGKALDASGQYIVIPE</sequence>
<keyword evidence="4" id="KW-1185">Reference proteome</keyword>
<reference evidence="3 4" key="1">
    <citation type="journal article" date="2013" name="BMC Genomics">
        <title>The genome and transcriptome of the pine saprophyte Ophiostoma piceae, and a comparison with the bark beetle-associated pine pathogen Grosmannia clavigera.</title>
        <authorList>
            <person name="Haridas S."/>
            <person name="Wang Y."/>
            <person name="Lim L."/>
            <person name="Massoumi Alamouti S."/>
            <person name="Jackman S."/>
            <person name="Docking R."/>
            <person name="Robertson G."/>
            <person name="Birol I."/>
            <person name="Bohlmann J."/>
            <person name="Breuil C."/>
        </authorList>
    </citation>
    <scope>NUCLEOTIDE SEQUENCE [LARGE SCALE GENOMIC DNA]</scope>
    <source>
        <strain evidence="3 4">UAMH 11346</strain>
    </source>
</reference>
<accession>S3D0Q8</accession>
<gene>
    <name evidence="3" type="ORF">F503_03252</name>
</gene>
<dbReference type="AlphaFoldDB" id="S3D0Q8"/>